<protein>
    <submittedName>
        <fullName evidence="2">Uncharacterized protein</fullName>
    </submittedName>
</protein>
<gene>
    <name evidence="2" type="ORF">NCTC11661_02016</name>
</gene>
<evidence type="ECO:0000256" key="1">
    <source>
        <dbReference type="SAM" id="Coils"/>
    </source>
</evidence>
<keyword evidence="1" id="KW-0175">Coiled coil</keyword>
<accession>A0A380ZZ88</accession>
<reference evidence="2 3" key="1">
    <citation type="submission" date="2018-06" db="EMBL/GenBank/DDBJ databases">
        <authorList>
            <consortium name="Pathogen Informatics"/>
            <person name="Doyle S."/>
        </authorList>
    </citation>
    <scope>NUCLEOTIDE SEQUENCE [LARGE SCALE GENOMIC DNA]</scope>
    <source>
        <strain evidence="2 3">NCTC11661</strain>
    </source>
</reference>
<sequence>MSESLVDLQKYLLEIEEKVNDLLLKKRQLQTENQRLAEAYTDLEKKYDEERKRYQILAEREKETKLHAAISGNPEHNRLMKHHINRLIKEIDYCIAELQNTGL</sequence>
<proteinExistence type="predicted"/>
<evidence type="ECO:0000313" key="2">
    <source>
        <dbReference type="EMBL" id="SUV52870.1"/>
    </source>
</evidence>
<dbReference type="EMBL" id="UFTJ01000003">
    <property type="protein sequence ID" value="SUV52870.1"/>
    <property type="molecule type" value="Genomic_DNA"/>
</dbReference>
<feature type="coiled-coil region" evidence="1">
    <location>
        <begin position="12"/>
        <end position="60"/>
    </location>
</feature>
<organism evidence="2 3">
    <name type="scientific">Bergeyella zoohelcum</name>
    <dbReference type="NCBI Taxonomy" id="1015"/>
    <lineage>
        <taxon>Bacteria</taxon>
        <taxon>Pseudomonadati</taxon>
        <taxon>Bacteroidota</taxon>
        <taxon>Flavobacteriia</taxon>
        <taxon>Flavobacteriales</taxon>
        <taxon>Weeksellaceae</taxon>
        <taxon>Bergeyella</taxon>
    </lineage>
</organism>
<dbReference type="RefSeq" id="WP_002663070.1">
    <property type="nucleotide sequence ID" value="NZ_JBHWND010000151.1"/>
</dbReference>
<dbReference type="AlphaFoldDB" id="A0A380ZZ88"/>
<evidence type="ECO:0000313" key="3">
    <source>
        <dbReference type="Proteomes" id="UP000255515"/>
    </source>
</evidence>
<dbReference type="Proteomes" id="UP000255515">
    <property type="component" value="Unassembled WGS sequence"/>
</dbReference>
<name>A0A380ZZ88_9FLAO</name>